<name>A0A2H0RDQ2_9BACT</name>
<evidence type="ECO:0000313" key="2">
    <source>
        <dbReference type="EMBL" id="PIR44682.1"/>
    </source>
</evidence>
<organism evidence="2 3">
    <name type="scientific">Candidatus Vogelbacteria bacterium CG10_big_fil_rev_8_21_14_0_10_51_16</name>
    <dbReference type="NCBI Taxonomy" id="1975045"/>
    <lineage>
        <taxon>Bacteria</taxon>
        <taxon>Candidatus Vogeliibacteriota</taxon>
    </lineage>
</organism>
<protein>
    <recommendedName>
        <fullName evidence="4">t-SNARE coiled-coil homology domain-containing protein</fullName>
    </recommendedName>
</protein>
<proteinExistence type="predicted"/>
<sequence>MAKKKIDLEGISGQIESLARITNSGFSRTNERMDKVERRLDGIEVDVREMKQNVNFLRSNLVNREEFNDVVVRLKFLERRVGVKQLR</sequence>
<gene>
    <name evidence="2" type="ORF">COV10_03240</name>
</gene>
<dbReference type="Proteomes" id="UP000228767">
    <property type="component" value="Unassembled WGS sequence"/>
</dbReference>
<evidence type="ECO:0000313" key="3">
    <source>
        <dbReference type="Proteomes" id="UP000228767"/>
    </source>
</evidence>
<dbReference type="AlphaFoldDB" id="A0A2H0RDQ2"/>
<keyword evidence="1" id="KW-0175">Coiled coil</keyword>
<comment type="caution">
    <text evidence="2">The sequence shown here is derived from an EMBL/GenBank/DDBJ whole genome shotgun (WGS) entry which is preliminary data.</text>
</comment>
<evidence type="ECO:0008006" key="4">
    <source>
        <dbReference type="Google" id="ProtNLM"/>
    </source>
</evidence>
<accession>A0A2H0RDQ2</accession>
<feature type="coiled-coil region" evidence="1">
    <location>
        <begin position="26"/>
        <end position="60"/>
    </location>
</feature>
<dbReference type="EMBL" id="PCYI01000021">
    <property type="protein sequence ID" value="PIR44682.1"/>
    <property type="molecule type" value="Genomic_DNA"/>
</dbReference>
<evidence type="ECO:0000256" key="1">
    <source>
        <dbReference type="SAM" id="Coils"/>
    </source>
</evidence>
<reference evidence="2 3" key="1">
    <citation type="submission" date="2017-09" db="EMBL/GenBank/DDBJ databases">
        <title>Depth-based differentiation of microbial function through sediment-hosted aquifers and enrichment of novel symbionts in the deep terrestrial subsurface.</title>
        <authorList>
            <person name="Probst A.J."/>
            <person name="Ladd B."/>
            <person name="Jarett J.K."/>
            <person name="Geller-Mcgrath D.E."/>
            <person name="Sieber C.M."/>
            <person name="Emerson J.B."/>
            <person name="Anantharaman K."/>
            <person name="Thomas B.C."/>
            <person name="Malmstrom R."/>
            <person name="Stieglmeier M."/>
            <person name="Klingl A."/>
            <person name="Woyke T."/>
            <person name="Ryan C.M."/>
            <person name="Banfield J.F."/>
        </authorList>
    </citation>
    <scope>NUCLEOTIDE SEQUENCE [LARGE SCALE GENOMIC DNA]</scope>
    <source>
        <strain evidence="2">CG10_big_fil_rev_8_21_14_0_10_51_16</strain>
    </source>
</reference>